<dbReference type="AlphaFoldDB" id="A0A4R6DTE9"/>
<gene>
    <name evidence="2" type="ORF">C7389_11760</name>
</gene>
<dbReference type="Pfam" id="PF09906">
    <property type="entry name" value="DUF2135"/>
    <property type="match status" value="1"/>
</dbReference>
<sequence>MPLGGWRTGSADAPYTQEVNYPASRAGMPAGTPDAAQIRGRIARQGKGPATLVVNGNAMPLEVDEQGRYGRAYSFATGSNSVEIRDGEGRSVQRTQFYQTAAGQPQARLRVVLSWDTDGTDLDLHVLTPDGEHAWYGNRVVRSGAIDVDVTTGYGPEIFASPSPSKGPYLVYVNYYGSGRSHLLTTARVSVISNEGTPDERRQEFDVPMRAAGELTLVRQFVYP</sequence>
<feature type="domain" description="DUF2135" evidence="1">
    <location>
        <begin position="164"/>
        <end position="209"/>
    </location>
</feature>
<name>A0A4R6DTE9_9RHOO</name>
<evidence type="ECO:0000313" key="3">
    <source>
        <dbReference type="Proteomes" id="UP000295129"/>
    </source>
</evidence>
<accession>A0A4R6DTE9</accession>
<protein>
    <submittedName>
        <fullName evidence="2">Uncharacterized protein YfaP (DUF2135 family)</fullName>
    </submittedName>
</protein>
<dbReference type="Gene3D" id="2.60.120.380">
    <property type="match status" value="1"/>
</dbReference>
<dbReference type="Proteomes" id="UP000295129">
    <property type="component" value="Unassembled WGS sequence"/>
</dbReference>
<evidence type="ECO:0000313" key="2">
    <source>
        <dbReference type="EMBL" id="TDN47944.1"/>
    </source>
</evidence>
<reference evidence="2 3" key="1">
    <citation type="submission" date="2019-03" db="EMBL/GenBank/DDBJ databases">
        <title>Genomic Encyclopedia of Type Strains, Phase IV (KMG-IV): sequencing the most valuable type-strain genomes for metagenomic binning, comparative biology and taxonomic classification.</title>
        <authorList>
            <person name="Goeker M."/>
        </authorList>
    </citation>
    <scope>NUCLEOTIDE SEQUENCE [LARGE SCALE GENOMIC DNA]</scope>
    <source>
        <strain evidence="2 3">DSM 12121</strain>
    </source>
</reference>
<evidence type="ECO:0000259" key="1">
    <source>
        <dbReference type="Pfam" id="PF09906"/>
    </source>
</evidence>
<dbReference type="EMBL" id="SNVV01000017">
    <property type="protein sequence ID" value="TDN47944.1"/>
    <property type="molecule type" value="Genomic_DNA"/>
</dbReference>
<proteinExistence type="predicted"/>
<keyword evidence="3" id="KW-1185">Reference proteome</keyword>
<dbReference type="InterPro" id="IPR019220">
    <property type="entry name" value="DUF2135"/>
</dbReference>
<comment type="caution">
    <text evidence="2">The sequence shown here is derived from an EMBL/GenBank/DDBJ whole genome shotgun (WGS) entry which is preliminary data.</text>
</comment>
<organism evidence="2 3">
    <name type="scientific">Azoarcus indigens</name>
    <dbReference type="NCBI Taxonomy" id="29545"/>
    <lineage>
        <taxon>Bacteria</taxon>
        <taxon>Pseudomonadati</taxon>
        <taxon>Pseudomonadota</taxon>
        <taxon>Betaproteobacteria</taxon>
        <taxon>Rhodocyclales</taxon>
        <taxon>Zoogloeaceae</taxon>
        <taxon>Azoarcus</taxon>
    </lineage>
</organism>